<protein>
    <submittedName>
        <fullName evidence="1">7442_t:CDS:1</fullName>
    </submittedName>
</protein>
<dbReference type="EMBL" id="CAJVQB010159111">
    <property type="protein sequence ID" value="CAG8856358.1"/>
    <property type="molecule type" value="Genomic_DNA"/>
</dbReference>
<gene>
    <name evidence="1" type="ORF">GMARGA_LOCUS45179</name>
</gene>
<evidence type="ECO:0000313" key="1">
    <source>
        <dbReference type="EMBL" id="CAG8856358.1"/>
    </source>
</evidence>
<comment type="caution">
    <text evidence="1">The sequence shown here is derived from an EMBL/GenBank/DDBJ whole genome shotgun (WGS) entry which is preliminary data.</text>
</comment>
<accession>A0ABN7XLY9</accession>
<reference evidence="1 2" key="1">
    <citation type="submission" date="2021-06" db="EMBL/GenBank/DDBJ databases">
        <authorList>
            <person name="Kallberg Y."/>
            <person name="Tangrot J."/>
            <person name="Rosling A."/>
        </authorList>
    </citation>
    <scope>NUCLEOTIDE SEQUENCE [LARGE SCALE GENOMIC DNA]</scope>
    <source>
        <strain evidence="1 2">120-4 pot B 10/14</strain>
    </source>
</reference>
<name>A0ABN7XLY9_GIGMA</name>
<feature type="non-terminal residue" evidence="1">
    <location>
        <position position="1"/>
    </location>
</feature>
<feature type="non-terminal residue" evidence="1">
    <location>
        <position position="53"/>
    </location>
</feature>
<dbReference type="Proteomes" id="UP000789901">
    <property type="component" value="Unassembled WGS sequence"/>
</dbReference>
<organism evidence="1 2">
    <name type="scientific">Gigaspora margarita</name>
    <dbReference type="NCBI Taxonomy" id="4874"/>
    <lineage>
        <taxon>Eukaryota</taxon>
        <taxon>Fungi</taxon>
        <taxon>Fungi incertae sedis</taxon>
        <taxon>Mucoromycota</taxon>
        <taxon>Glomeromycotina</taxon>
        <taxon>Glomeromycetes</taxon>
        <taxon>Diversisporales</taxon>
        <taxon>Gigasporaceae</taxon>
        <taxon>Gigaspora</taxon>
    </lineage>
</organism>
<proteinExistence type="predicted"/>
<evidence type="ECO:0000313" key="2">
    <source>
        <dbReference type="Proteomes" id="UP000789901"/>
    </source>
</evidence>
<sequence>KFKHNDLALLYSLATMYPIKELYDILKNAIESYIIRHLTRGCKIKITNFITKS</sequence>
<keyword evidence="2" id="KW-1185">Reference proteome</keyword>